<feature type="region of interest" description="Disordered" evidence="1">
    <location>
        <begin position="50"/>
        <end position="80"/>
    </location>
</feature>
<evidence type="ECO:0000313" key="4">
    <source>
        <dbReference type="RefSeq" id="XP_031552525.1"/>
    </source>
</evidence>
<dbReference type="Pfam" id="PF10213">
    <property type="entry name" value="MRP-S28"/>
    <property type="match status" value="1"/>
</dbReference>
<keyword evidence="3" id="KW-1185">Reference proteome</keyword>
<dbReference type="GO" id="GO:0003735">
    <property type="term" value="F:structural constituent of ribosome"/>
    <property type="evidence" value="ECO:0007669"/>
    <property type="project" value="InterPro"/>
</dbReference>
<dbReference type="AlphaFoldDB" id="A0A6P8HIV6"/>
<protein>
    <submittedName>
        <fullName evidence="4">28S ribosomal protein S35, mitochondrial-like</fullName>
    </submittedName>
</protein>
<dbReference type="InParanoid" id="A0A6P8HIV6"/>
<dbReference type="Proteomes" id="UP000515163">
    <property type="component" value="Unplaced"/>
</dbReference>
<dbReference type="GO" id="GO:0032543">
    <property type="term" value="P:mitochondrial translation"/>
    <property type="evidence" value="ECO:0007669"/>
    <property type="project" value="InterPro"/>
</dbReference>
<dbReference type="GO" id="GO:0005763">
    <property type="term" value="C:mitochondrial small ribosomal subunit"/>
    <property type="evidence" value="ECO:0007669"/>
    <property type="project" value="TreeGrafter"/>
</dbReference>
<evidence type="ECO:0000313" key="3">
    <source>
        <dbReference type="Proteomes" id="UP000515163"/>
    </source>
</evidence>
<evidence type="ECO:0000259" key="2">
    <source>
        <dbReference type="Pfam" id="PF10213"/>
    </source>
</evidence>
<dbReference type="OrthoDB" id="283424at2759"/>
<dbReference type="RefSeq" id="XP_031552525.1">
    <property type="nucleotide sequence ID" value="XM_031696665.1"/>
</dbReference>
<dbReference type="InterPro" id="IPR019349">
    <property type="entry name" value="Ribosomal_mS35_mit"/>
</dbReference>
<dbReference type="InterPro" id="IPR039848">
    <property type="entry name" value="Ribosomal_mS35_mt"/>
</dbReference>
<feature type="domain" description="Small ribosomal subunit protein mS35 mitochondrial conserved" evidence="2">
    <location>
        <begin position="188"/>
        <end position="258"/>
    </location>
</feature>
<evidence type="ECO:0000256" key="1">
    <source>
        <dbReference type="SAM" id="MobiDB-lite"/>
    </source>
</evidence>
<dbReference type="GeneID" id="116289722"/>
<dbReference type="FunCoup" id="A0A6P8HIV6">
    <property type="interactions" value="1251"/>
</dbReference>
<dbReference type="PANTHER" id="PTHR13490">
    <property type="entry name" value="MITOCHONDRIAL 28S RIBOSOMAL PROTEIN S28"/>
    <property type="match status" value="1"/>
</dbReference>
<sequence>MAATSAGKMAVKNILFLGFSTGPGIVNSFVNKALPCCSYGTFVGKAASSMMRSNRASNPRERNRQGRSGTGRKLASNPSRAIKMVPETTDWPSVFSGAQTFNPSVIPVFFRMGRPKHNRIDKKPNRTMGNIELMKVTNFFHLSPPAIERHCEALKSLCKEWPSDVDLSSYPIKVITRNYLFAGPSLYHPGSRKVKLQICLKDLILDDHARKKLIDLVGPRYNPETDTLTIVTDRCPTRKQNKDYALYLMAVLYHEAWKTEPWETDSTQNEEDEDIELPKKKRQSPIRLRLVGDELYRFNKYGKGFKLQIKTKV</sequence>
<proteinExistence type="predicted"/>
<dbReference type="PANTHER" id="PTHR13490:SF0">
    <property type="entry name" value="SMALL RIBOSOMAL SUBUNIT PROTEIN MS35"/>
    <property type="match status" value="1"/>
</dbReference>
<organism evidence="3 4">
    <name type="scientific">Actinia tenebrosa</name>
    <name type="common">Australian red waratah sea anemone</name>
    <dbReference type="NCBI Taxonomy" id="6105"/>
    <lineage>
        <taxon>Eukaryota</taxon>
        <taxon>Metazoa</taxon>
        <taxon>Cnidaria</taxon>
        <taxon>Anthozoa</taxon>
        <taxon>Hexacorallia</taxon>
        <taxon>Actiniaria</taxon>
        <taxon>Actiniidae</taxon>
        <taxon>Actinia</taxon>
    </lineage>
</organism>
<gene>
    <name evidence="4" type="primary">LOC116289722</name>
</gene>
<dbReference type="KEGG" id="aten:116289722"/>
<accession>A0A6P8HIV6</accession>
<name>A0A6P8HIV6_ACTTE</name>
<reference evidence="4" key="1">
    <citation type="submission" date="2025-08" db="UniProtKB">
        <authorList>
            <consortium name="RefSeq"/>
        </authorList>
    </citation>
    <scope>IDENTIFICATION</scope>
    <source>
        <tissue evidence="4">Tentacle</tissue>
    </source>
</reference>